<dbReference type="Pfam" id="PF10487">
    <property type="entry name" value="Nup188_N"/>
    <property type="match status" value="1"/>
</dbReference>
<evidence type="ECO:0000259" key="11">
    <source>
        <dbReference type="Pfam" id="PF10487"/>
    </source>
</evidence>
<evidence type="ECO:0000256" key="7">
    <source>
        <dbReference type="ARBA" id="ARBA00023242"/>
    </source>
</evidence>
<gene>
    <name evidence="14" type="ORF">L211DRAFT_849002</name>
</gene>
<keyword evidence="15" id="KW-1185">Reference proteome</keyword>
<evidence type="ECO:0000256" key="3">
    <source>
        <dbReference type="ARBA" id="ARBA00022816"/>
    </source>
</evidence>
<comment type="similarity">
    <text evidence="8">Belongs to the Nup188 family.</text>
</comment>
<evidence type="ECO:0000256" key="8">
    <source>
        <dbReference type="ARBA" id="ARBA00038387"/>
    </source>
</evidence>
<keyword evidence="2" id="KW-0813">Transport</keyword>
<feature type="domain" description="Nuclear pore protein Nup188 C-terminal" evidence="12">
    <location>
        <begin position="1538"/>
        <end position="1927"/>
    </location>
</feature>
<protein>
    <recommendedName>
        <fullName evidence="9">Nucleoporin NUP188</fullName>
    </recommendedName>
</protein>
<feature type="region of interest" description="Disordered" evidence="10">
    <location>
        <begin position="145"/>
        <end position="168"/>
    </location>
</feature>
<dbReference type="Pfam" id="PF21093">
    <property type="entry name" value="Nup188_N-subdom_III"/>
    <property type="match status" value="1"/>
</dbReference>
<evidence type="ECO:0000256" key="6">
    <source>
        <dbReference type="ARBA" id="ARBA00023132"/>
    </source>
</evidence>
<dbReference type="Gene3D" id="1.25.10.70">
    <property type="match status" value="1"/>
</dbReference>
<keyword evidence="7" id="KW-0539">Nucleus</keyword>
<feature type="domain" description="Nucleoporin Nup188 N-terminal subdomain III" evidence="13">
    <location>
        <begin position="718"/>
        <end position="1182"/>
    </location>
</feature>
<dbReference type="PANTHER" id="PTHR31431:SF1">
    <property type="entry name" value="NUCLEOPORIN NUP188"/>
    <property type="match status" value="1"/>
</dbReference>
<evidence type="ECO:0000256" key="2">
    <source>
        <dbReference type="ARBA" id="ARBA00022448"/>
    </source>
</evidence>
<dbReference type="InterPro" id="IPR048883">
    <property type="entry name" value="Nup188_N-subdom_III"/>
</dbReference>
<evidence type="ECO:0000313" key="15">
    <source>
        <dbReference type="Proteomes" id="UP000267821"/>
    </source>
</evidence>
<dbReference type="InParanoid" id="A0A3N4LN80"/>
<evidence type="ECO:0000256" key="1">
    <source>
        <dbReference type="ARBA" id="ARBA00004567"/>
    </source>
</evidence>
<comment type="subcellular location">
    <subcellularLocation>
        <location evidence="1">Nucleus</location>
        <location evidence="1">Nuclear pore complex</location>
    </subcellularLocation>
</comment>
<keyword evidence="4" id="KW-0653">Protein transport</keyword>
<dbReference type="OrthoDB" id="102511at2759"/>
<evidence type="ECO:0000259" key="12">
    <source>
        <dbReference type="Pfam" id="PF18378"/>
    </source>
</evidence>
<proteinExistence type="inferred from homology"/>
<dbReference type="PANTHER" id="PTHR31431">
    <property type="entry name" value="NUCLEOPORIN NUP188 HOMOLOG"/>
    <property type="match status" value="1"/>
</dbReference>
<dbReference type="STRING" id="1051890.A0A3N4LN80"/>
<dbReference type="GO" id="GO:0006405">
    <property type="term" value="P:RNA export from nucleus"/>
    <property type="evidence" value="ECO:0007669"/>
    <property type="project" value="TreeGrafter"/>
</dbReference>
<dbReference type="Pfam" id="PF18378">
    <property type="entry name" value="Nup188_C"/>
    <property type="match status" value="1"/>
</dbReference>
<evidence type="ECO:0000256" key="10">
    <source>
        <dbReference type="SAM" id="MobiDB-lite"/>
    </source>
</evidence>
<dbReference type="GO" id="GO:0006606">
    <property type="term" value="P:protein import into nucleus"/>
    <property type="evidence" value="ECO:0007669"/>
    <property type="project" value="TreeGrafter"/>
</dbReference>
<dbReference type="FunCoup" id="A0A3N4LN80">
    <property type="interactions" value="124"/>
</dbReference>
<feature type="compositionally biased region" description="Polar residues" evidence="10">
    <location>
        <begin position="153"/>
        <end position="163"/>
    </location>
</feature>
<dbReference type="InterPro" id="IPR041634">
    <property type="entry name" value="Nup188_C"/>
</dbReference>
<dbReference type="Proteomes" id="UP000267821">
    <property type="component" value="Unassembled WGS sequence"/>
</dbReference>
<evidence type="ECO:0000259" key="13">
    <source>
        <dbReference type="Pfam" id="PF21093"/>
    </source>
</evidence>
<keyword evidence="6" id="KW-0906">Nuclear pore complex</keyword>
<keyword evidence="5" id="KW-0811">Translocation</keyword>
<dbReference type="GO" id="GO:0051028">
    <property type="term" value="P:mRNA transport"/>
    <property type="evidence" value="ECO:0007669"/>
    <property type="project" value="UniProtKB-KW"/>
</dbReference>
<dbReference type="GO" id="GO:0044611">
    <property type="term" value="C:nuclear pore inner ring"/>
    <property type="evidence" value="ECO:0007669"/>
    <property type="project" value="TreeGrafter"/>
</dbReference>
<dbReference type="GO" id="GO:0017056">
    <property type="term" value="F:structural constituent of nuclear pore"/>
    <property type="evidence" value="ECO:0007669"/>
    <property type="project" value="InterPro"/>
</dbReference>
<feature type="domain" description="Nucleoporin Nup188 N-terminal" evidence="11">
    <location>
        <begin position="99"/>
        <end position="408"/>
    </location>
</feature>
<keyword evidence="3" id="KW-0509">mRNA transport</keyword>
<evidence type="ECO:0000256" key="5">
    <source>
        <dbReference type="ARBA" id="ARBA00023010"/>
    </source>
</evidence>
<organism evidence="14 15">
    <name type="scientific">Terfezia boudieri ATCC MYA-4762</name>
    <dbReference type="NCBI Taxonomy" id="1051890"/>
    <lineage>
        <taxon>Eukaryota</taxon>
        <taxon>Fungi</taxon>
        <taxon>Dikarya</taxon>
        <taxon>Ascomycota</taxon>
        <taxon>Pezizomycotina</taxon>
        <taxon>Pezizomycetes</taxon>
        <taxon>Pezizales</taxon>
        <taxon>Pezizaceae</taxon>
        <taxon>Terfezia</taxon>
    </lineage>
</organism>
<dbReference type="InterPro" id="IPR018864">
    <property type="entry name" value="Nucleoporin_Nup188_N"/>
</dbReference>
<accession>A0A3N4LN80</accession>
<sequence>MAQPNKDPLEDVLKHGETLPSWKAVFARLTASPAVVHTELLFTVLSEYLLSPTYLKALSRPHAPFIPPSATSKQDFESRTAAIHFDSAEQPGSLPSLKNLKEDALQLSVSLKIEELTALRIVILEYQARETVALLRASTSHTADQAGGLFRSDNATRNSGQNETPEEKKEKVLQRRIAIYLQERRYVIKCATYLVRASFAKRNTWKPVGRRLVSELKTGENDALKEIIKAIRSRVVENDAGAPQLIEDKILEGSAEGREALFQWDKQVLLETIHLLQLLFILCYRPMEVTGTVAASWFKLMDDTAFFQQDKPPPSQQIPDIENLRSYLQPLCSILSLTILCLDKVDEFMLTSITKEISVPPTGGVVLLDNDFFLKSSNALIEITHVLTMHARNPVASLAVFGWSLILRRIGEFLLVFNINIQDLDSPTPTPSQFATPTKRRRTGHFVADLYVSTMSEIFSRSPQGKTTAAYLAKTAIDCCNIFQVIVNLVALGAIEGKGGITWSITIEEDGKKMKAVLATLVRKSTEIVKFSQGILSSALILNEVAVDEAWEISHSTQEILSLDEEEGASPANSMSEIVDNWWSDTEALHNVLIPARARFPYEPMPFLKVTRSLGTDVLHTLKLLSTMETYTQVLPVGFTGYEILESRAGIENGNGSATGSVDESDTPLIELVEELTLFAPRLGTGYQTGGDIGGGGITLSPGTRGRVISDTRAAPPVVMWDHRYSALTFFGRVLECALVGSAGGGSKQALSRRGAAIADELGNKEAVGEIIGIYTAMILASSLTLNGTPVHRAELIEGLVRESSHALAQNRDFIGMILDLLEDELMRSSGGSTTEYSTEFITIGLHFVDALMPVLPNRVWPYLARSSLLQRGNIEGTLMRVTNQVEVVKGEYIFTCTALRLFEDLVEDGIKGAVAKSGLPGNSALVSIKRAGPGAGVSATVQKEILESWTHWGVDLFESYRGWKYTNGAERMEIGRRVANILRRILEVVYGVDDSPDSHNKVIGILASSAEHIVKVFLSDSSNALPLQPIIGAIQDGVATPESSLFTKPLEGWFAQVAGTMKFAATLVRVRALPPSQLENELYKISSSIAKIYAVHERFRLPAVDLLEAIVVVSGSNQASPEPPSLLGHLGTECANAFTQMLVGLDSPTHDLQLETAIFNFIAAVVSNKQQGLSILLLRGETLMGRFGGKDNTTIPADGKKPRSILTVALDALSKPELINIQPEHALSMLEAVALSQNYWSLAIEDLGQHPKFIPGLIKYIETFTEEFQPQDSKEVLTTKANKVAAVAYIAQIIAMFIHTKRASSSRHEPGFISQLLDPKTLKYYFNHGVRITNYRRSLHGQLEKNFGIKWPGLGLMKLKKTKLKKKVYGPGYLYDLELAGQLLGFDKFWEVNGARRTRTNSNGDSKGYKEEVELANINLSLIDSQVVCNIPYNMRHRKRGERDCKLMGIALQVLMRAWRLLALELCPLALQNADLSKSLIGVVESCLTANTEVGQLPPAITKVIHTERAEFAFIIMRKLSQRPIKLDTGPLYQGVLKNVWKAILYEKTDFRKALSTGEGIAYFRSLLRIAYMALVAQQSRTEAVPVAICYIILDMLDLIVAQGFKDLAQAAQSNPETTNPEDIALITGILQTSLRLKGIEVIHSGLGMHIGEQCTIRAATTLYSWAEQIGVSQNGYDDPVYGELAVLFLLELSYVPLLAEQLAVERILGLLVTSSLSHTISNLMTSGLNNPVHFPRLHNIWARGLLPILVNLLSAIGPRIGPDVVQFLSFFGRQIEGLVESWHQQGNAITLPGVRETSTLVGILEILRSWGVSIPSPKTKALGNGEDIEMGNSIGPTGGISGHLHSVFGESNAITVDGIRFDKGTVLEGVEYLLNHKNYLASLVVPTTLEEEEENSAVEELKEKGDVSKLVEKVIKEMDVLRKLLTVVIGEAEKR</sequence>
<dbReference type="EMBL" id="ML121542">
    <property type="protein sequence ID" value="RPB24266.1"/>
    <property type="molecule type" value="Genomic_DNA"/>
</dbReference>
<dbReference type="InterPro" id="IPR044840">
    <property type="entry name" value="Nup188"/>
</dbReference>
<name>A0A3N4LN80_9PEZI</name>
<evidence type="ECO:0000256" key="4">
    <source>
        <dbReference type="ARBA" id="ARBA00022927"/>
    </source>
</evidence>
<evidence type="ECO:0000256" key="9">
    <source>
        <dbReference type="ARBA" id="ARBA00040174"/>
    </source>
</evidence>
<reference evidence="14 15" key="1">
    <citation type="journal article" date="2018" name="Nat. Ecol. Evol.">
        <title>Pezizomycetes genomes reveal the molecular basis of ectomycorrhizal truffle lifestyle.</title>
        <authorList>
            <person name="Murat C."/>
            <person name="Payen T."/>
            <person name="Noel B."/>
            <person name="Kuo A."/>
            <person name="Morin E."/>
            <person name="Chen J."/>
            <person name="Kohler A."/>
            <person name="Krizsan K."/>
            <person name="Balestrini R."/>
            <person name="Da Silva C."/>
            <person name="Montanini B."/>
            <person name="Hainaut M."/>
            <person name="Levati E."/>
            <person name="Barry K.W."/>
            <person name="Belfiori B."/>
            <person name="Cichocki N."/>
            <person name="Clum A."/>
            <person name="Dockter R.B."/>
            <person name="Fauchery L."/>
            <person name="Guy J."/>
            <person name="Iotti M."/>
            <person name="Le Tacon F."/>
            <person name="Lindquist E.A."/>
            <person name="Lipzen A."/>
            <person name="Malagnac F."/>
            <person name="Mello A."/>
            <person name="Molinier V."/>
            <person name="Miyauchi S."/>
            <person name="Poulain J."/>
            <person name="Riccioni C."/>
            <person name="Rubini A."/>
            <person name="Sitrit Y."/>
            <person name="Splivallo R."/>
            <person name="Traeger S."/>
            <person name="Wang M."/>
            <person name="Zifcakova L."/>
            <person name="Wipf D."/>
            <person name="Zambonelli A."/>
            <person name="Paolocci F."/>
            <person name="Nowrousian M."/>
            <person name="Ottonello S."/>
            <person name="Baldrian P."/>
            <person name="Spatafora J.W."/>
            <person name="Henrissat B."/>
            <person name="Nagy L.G."/>
            <person name="Aury J.M."/>
            <person name="Wincker P."/>
            <person name="Grigoriev I.V."/>
            <person name="Bonfante P."/>
            <person name="Martin F.M."/>
        </authorList>
    </citation>
    <scope>NUCLEOTIDE SEQUENCE [LARGE SCALE GENOMIC DNA]</scope>
    <source>
        <strain evidence="14 15">ATCC MYA-4762</strain>
    </source>
</reference>
<evidence type="ECO:0000313" key="14">
    <source>
        <dbReference type="EMBL" id="RPB24266.1"/>
    </source>
</evidence>